<feature type="transmembrane region" description="Helical" evidence="1">
    <location>
        <begin position="111"/>
        <end position="131"/>
    </location>
</feature>
<feature type="transmembrane region" description="Helical" evidence="1">
    <location>
        <begin position="5"/>
        <end position="25"/>
    </location>
</feature>
<geneLocation type="plasmid" evidence="4">
    <name>pA12a</name>
</geneLocation>
<keyword evidence="1" id="KW-0812">Transmembrane</keyword>
<evidence type="ECO:0000256" key="1">
    <source>
        <dbReference type="SAM" id="Phobius"/>
    </source>
</evidence>
<keyword evidence="4" id="KW-0614">Plasmid</keyword>
<evidence type="ECO:0000313" key="5">
    <source>
        <dbReference type="Proteomes" id="UP000471190"/>
    </source>
</evidence>
<keyword evidence="6" id="KW-1185">Reference proteome</keyword>
<feature type="domain" description="Flavinylation-associated cytochrome" evidence="2">
    <location>
        <begin position="73"/>
        <end position="130"/>
    </location>
</feature>
<proteinExistence type="predicted"/>
<organism evidence="4 5">
    <name type="scientific">Rhizobium tropici</name>
    <dbReference type="NCBI Taxonomy" id="398"/>
    <lineage>
        <taxon>Bacteria</taxon>
        <taxon>Pseudomonadati</taxon>
        <taxon>Pseudomonadota</taxon>
        <taxon>Alphaproteobacteria</taxon>
        <taxon>Hyphomicrobiales</taxon>
        <taxon>Rhizobiaceae</taxon>
        <taxon>Rhizobium/Agrobacterium group</taxon>
        <taxon>Rhizobium</taxon>
    </lineage>
</organism>
<protein>
    <submittedName>
        <fullName evidence="4">DUF4405 domain-containing protein</fullName>
    </submittedName>
</protein>
<feature type="transmembrane region" description="Helical" evidence="1">
    <location>
        <begin position="152"/>
        <end position="172"/>
    </location>
</feature>
<comment type="caution">
    <text evidence="4">The sequence shown here is derived from an EMBL/GenBank/DDBJ whole genome shotgun (WGS) entry which is preliminary data.</text>
</comment>
<feature type="transmembrane region" description="Helical" evidence="1">
    <location>
        <begin position="72"/>
        <end position="91"/>
    </location>
</feature>
<dbReference type="Pfam" id="PF14358">
    <property type="entry name" value="DUF4405"/>
    <property type="match status" value="1"/>
</dbReference>
<dbReference type="InterPro" id="IPR025517">
    <property type="entry name" value="DUF4405"/>
</dbReference>
<feature type="transmembrane region" description="Helical" evidence="1">
    <location>
        <begin position="31"/>
        <end position="51"/>
    </location>
</feature>
<keyword evidence="1" id="KW-0472">Membrane</keyword>
<evidence type="ECO:0000313" key="3">
    <source>
        <dbReference type="EMBL" id="MBB6493912.1"/>
    </source>
</evidence>
<name>A0A6P1C3S5_RHITR</name>
<reference evidence="4 5" key="1">
    <citation type="submission" date="2020-02" db="EMBL/GenBank/DDBJ databases">
        <title>Draft genome sequence of Rhizobium tropici.</title>
        <authorList>
            <person name="Khayi S."/>
            <person name="Jemo M."/>
        </authorList>
    </citation>
    <scope>NUCLEOTIDE SEQUENCE [LARGE SCALE GENOMIC DNA]</scope>
    <source>
        <strain evidence="4 5">A12</strain>
        <plasmid evidence="4">pA12a</plasmid>
    </source>
</reference>
<evidence type="ECO:0000259" key="2">
    <source>
        <dbReference type="Pfam" id="PF14358"/>
    </source>
</evidence>
<feature type="transmembrane region" description="Helical" evidence="1">
    <location>
        <begin position="192"/>
        <end position="215"/>
    </location>
</feature>
<keyword evidence="1" id="KW-1133">Transmembrane helix</keyword>
<reference evidence="3 6" key="2">
    <citation type="submission" date="2020-08" db="EMBL/GenBank/DDBJ databases">
        <title>Genomic Encyclopedia of Type Strains, Phase IV (KMG-V): Genome sequencing to study the core and pangenomes of soil and plant-associated prokaryotes.</title>
        <authorList>
            <person name="Whitman W."/>
        </authorList>
    </citation>
    <scope>NUCLEOTIDE SEQUENCE [LARGE SCALE GENOMIC DNA]</scope>
    <source>
        <strain evidence="3 6">SEMIA 4059</strain>
    </source>
</reference>
<dbReference type="Proteomes" id="UP000526625">
    <property type="component" value="Unassembled WGS sequence"/>
</dbReference>
<gene>
    <name evidence="3" type="ORF">GGD45_004346</name>
    <name evidence="4" type="ORF">GXW80_10100</name>
</gene>
<dbReference type="RefSeq" id="WP_015341801.1">
    <property type="nucleotide sequence ID" value="NZ_JAADZA010000008.1"/>
</dbReference>
<dbReference type="EMBL" id="JAADZA010000008">
    <property type="protein sequence ID" value="NEV11347.1"/>
    <property type="molecule type" value="Genomic_DNA"/>
</dbReference>
<accession>A0A6P1C3S5</accession>
<dbReference type="Proteomes" id="UP000471190">
    <property type="component" value="Unassembled WGS sequence"/>
</dbReference>
<dbReference type="EMBL" id="JACHBF010000013">
    <property type="protein sequence ID" value="MBB6493912.1"/>
    <property type="molecule type" value="Genomic_DNA"/>
</dbReference>
<dbReference type="AlphaFoldDB" id="A0A6P1C3S5"/>
<evidence type="ECO:0000313" key="4">
    <source>
        <dbReference type="EMBL" id="NEV11347.1"/>
    </source>
</evidence>
<evidence type="ECO:0000313" key="6">
    <source>
        <dbReference type="Proteomes" id="UP000526625"/>
    </source>
</evidence>
<sequence length="232" mass="26315">MKPLFLFRSILDILAIGLLLAAFAYDWFGNRVHEIIGTLMFGLLISHNVFNRRWYGMVAKGWREPRAVFSKTITLCLMVMMVGLFVTSVIISQAVFDFLSLRSSSTTRQVHALIAYLVLLMAALHVGLQWSMIMRVIGQVLRVKVETRIKTVALRGLAFLIAIYGVHSLFVIDIGPKLRMETTFNFWDFEAAAAEFILRHAAIIALCAMIAHYSLKLLSLHKRDRRSPATTK</sequence>